<dbReference type="Gene3D" id="3.40.50.720">
    <property type="entry name" value="NAD(P)-binding Rossmann-like Domain"/>
    <property type="match status" value="1"/>
</dbReference>
<dbReference type="Proteomes" id="UP001209229">
    <property type="component" value="Unassembled WGS sequence"/>
</dbReference>
<evidence type="ECO:0000259" key="2">
    <source>
        <dbReference type="Pfam" id="PF01370"/>
    </source>
</evidence>
<dbReference type="SUPFAM" id="SSF51735">
    <property type="entry name" value="NAD(P)-binding Rossmann-fold domains"/>
    <property type="match status" value="1"/>
</dbReference>
<dbReference type="InterPro" id="IPR036291">
    <property type="entry name" value="NAD(P)-bd_dom_sf"/>
</dbReference>
<proteinExistence type="predicted"/>
<evidence type="ECO:0000256" key="1">
    <source>
        <dbReference type="ARBA" id="ARBA00023002"/>
    </source>
</evidence>
<dbReference type="InterPro" id="IPR001509">
    <property type="entry name" value="Epimerase_deHydtase"/>
</dbReference>
<dbReference type="InterPro" id="IPR050425">
    <property type="entry name" value="NAD(P)_dehydrat-like"/>
</dbReference>
<accession>A0AAE3SFA7</accession>
<organism evidence="3 4">
    <name type="scientific">Plebeiibacterium sediminum</name>
    <dbReference type="NCBI Taxonomy" id="2992112"/>
    <lineage>
        <taxon>Bacteria</taxon>
        <taxon>Pseudomonadati</taxon>
        <taxon>Bacteroidota</taxon>
        <taxon>Bacteroidia</taxon>
        <taxon>Marinilabiliales</taxon>
        <taxon>Marinilabiliaceae</taxon>
        <taxon>Plebeiibacterium</taxon>
    </lineage>
</organism>
<dbReference type="GO" id="GO:0016616">
    <property type="term" value="F:oxidoreductase activity, acting on the CH-OH group of donors, NAD or NADP as acceptor"/>
    <property type="evidence" value="ECO:0007669"/>
    <property type="project" value="TreeGrafter"/>
</dbReference>
<dbReference type="PANTHER" id="PTHR10366:SF812">
    <property type="entry name" value="VPS9 DOMAIN-CONTAINING PROTEIN"/>
    <property type="match status" value="1"/>
</dbReference>
<dbReference type="EMBL" id="JAPDPJ010000020">
    <property type="protein sequence ID" value="MCW3786872.1"/>
    <property type="molecule type" value="Genomic_DNA"/>
</dbReference>
<comment type="caution">
    <text evidence="3">The sequence shown here is derived from an EMBL/GenBank/DDBJ whole genome shotgun (WGS) entry which is preliminary data.</text>
</comment>
<dbReference type="FunFam" id="3.40.50.720:FF:000336">
    <property type="entry name" value="Aldehyde reductase"/>
    <property type="match status" value="1"/>
</dbReference>
<dbReference type="AlphaFoldDB" id="A0AAE3SFA7"/>
<reference evidence="3" key="1">
    <citation type="submission" date="2022-10" db="EMBL/GenBank/DDBJ databases">
        <authorList>
            <person name="Yu W.X."/>
        </authorList>
    </citation>
    <scope>NUCLEOTIDE SEQUENCE</scope>
    <source>
        <strain evidence="3">AAT</strain>
    </source>
</reference>
<keyword evidence="4" id="KW-1185">Reference proteome</keyword>
<dbReference type="PANTHER" id="PTHR10366">
    <property type="entry name" value="NAD DEPENDENT EPIMERASE/DEHYDRATASE"/>
    <property type="match status" value="1"/>
</dbReference>
<evidence type="ECO:0000313" key="4">
    <source>
        <dbReference type="Proteomes" id="UP001209229"/>
    </source>
</evidence>
<dbReference type="Pfam" id="PF01370">
    <property type="entry name" value="Epimerase"/>
    <property type="match status" value="1"/>
</dbReference>
<keyword evidence="1" id="KW-0560">Oxidoreductase</keyword>
<gene>
    <name evidence="3" type="ORF">OM075_10365</name>
</gene>
<protein>
    <submittedName>
        <fullName evidence="3">NAD-dependent epimerase/dehydratase family protein</fullName>
    </submittedName>
</protein>
<dbReference type="RefSeq" id="WP_301190436.1">
    <property type="nucleotide sequence ID" value="NZ_JAPDPJ010000020.1"/>
</dbReference>
<feature type="domain" description="NAD-dependent epimerase/dehydratase" evidence="2">
    <location>
        <begin position="10"/>
        <end position="253"/>
    </location>
</feature>
<sequence>MSAIDKTKPVLVTGASGYIAGVLVKRLLSEGITVHATVRNISDVKKTYYLEELSQKLPGELKLFEADLLNRGSYDKAMVGCELVYHTASPFKLNVLDPQKDLVEPALIGTANILESVNNCASVKKVVLTSSVAAIYGDNADIMDCTKGMLTEDDWNSTSTLKHQPYSYSKTVAEREAWAIYKAQNRWKLVVINPSFVIGPGLSVITSSESHNVFRKIFNGDFKIGVPDFRIGMVDVRDVAEAHYLAGYKPDSEGRYIVSAENSSMWHVSSILKEKYKNGFQFPKQVIPKAITWLVAPLVGYKRKMISRNIGYPFIADTSKSKYHLGLKYRPLKETVLEFFEQLKTA</sequence>
<name>A0AAE3SFA7_9BACT</name>
<evidence type="ECO:0000313" key="3">
    <source>
        <dbReference type="EMBL" id="MCW3786872.1"/>
    </source>
</evidence>